<comment type="caution">
    <text evidence="7">The sequence shown here is derived from an EMBL/GenBank/DDBJ whole genome shotgun (WGS) entry which is preliminary data.</text>
</comment>
<reference evidence="7 8" key="1">
    <citation type="journal article" date="2018" name="Sci. Rep.">
        <title>Genomic signatures of local adaptation to the degree of environmental predictability in rotifers.</title>
        <authorList>
            <person name="Franch-Gras L."/>
            <person name="Hahn C."/>
            <person name="Garcia-Roger E.M."/>
            <person name="Carmona M.J."/>
            <person name="Serra M."/>
            <person name="Gomez A."/>
        </authorList>
    </citation>
    <scope>NUCLEOTIDE SEQUENCE [LARGE SCALE GENOMIC DNA]</scope>
    <source>
        <strain evidence="7">HYR1</strain>
    </source>
</reference>
<dbReference type="EMBL" id="REGN01005832">
    <property type="protein sequence ID" value="RNA11858.1"/>
    <property type="molecule type" value="Genomic_DNA"/>
</dbReference>
<dbReference type="Pfam" id="PF02970">
    <property type="entry name" value="TBCA"/>
    <property type="match status" value="1"/>
</dbReference>
<evidence type="ECO:0000313" key="7">
    <source>
        <dbReference type="EMBL" id="RNA11858.1"/>
    </source>
</evidence>
<evidence type="ECO:0000256" key="3">
    <source>
        <dbReference type="ARBA" id="ARBA00015002"/>
    </source>
</evidence>
<dbReference type="Proteomes" id="UP000276133">
    <property type="component" value="Unassembled WGS sequence"/>
</dbReference>
<comment type="subunit">
    <text evidence="5 6">Supercomplex made of cofactors A to E. Cofactors A and D function by capturing and stabilizing tubulin in a quasi-native conformation. Cofactor E binds to the cofactor D-tubulin complex; interaction with cofactor C then causes the release of tubulin polypeptides that are committed to the native state.</text>
</comment>
<proteinExistence type="inferred from homology"/>
<evidence type="ECO:0000256" key="2">
    <source>
        <dbReference type="ARBA" id="ARBA00006806"/>
    </source>
</evidence>
<accession>A0A3M7QLM5</accession>
<name>A0A3M7QLM5_BRAPC</name>
<comment type="similarity">
    <text evidence="2 6">Belongs to the TBCA family.</text>
</comment>
<dbReference type="AlphaFoldDB" id="A0A3M7QLM5"/>
<dbReference type="GO" id="GO:0007023">
    <property type="term" value="P:post-chaperonin tubulin folding pathway"/>
    <property type="evidence" value="ECO:0007669"/>
    <property type="project" value="UniProtKB-UniRule"/>
</dbReference>
<dbReference type="OrthoDB" id="296187at2759"/>
<dbReference type="InterPro" id="IPR036126">
    <property type="entry name" value="TBCA_sf"/>
</dbReference>
<dbReference type="GO" id="GO:0005829">
    <property type="term" value="C:cytosol"/>
    <property type="evidence" value="ECO:0007669"/>
    <property type="project" value="TreeGrafter"/>
</dbReference>
<dbReference type="SUPFAM" id="SSF46988">
    <property type="entry name" value="Tubulin chaperone cofactor A"/>
    <property type="match status" value="1"/>
</dbReference>
<dbReference type="GO" id="GO:0048487">
    <property type="term" value="F:beta-tubulin binding"/>
    <property type="evidence" value="ECO:0007669"/>
    <property type="project" value="InterPro"/>
</dbReference>
<keyword evidence="6" id="KW-0206">Cytoskeleton</keyword>
<dbReference type="InterPro" id="IPR004226">
    <property type="entry name" value="TBCA"/>
</dbReference>
<gene>
    <name evidence="7" type="ORF">BpHYR1_045040</name>
</gene>
<sequence>MSDQRVKQLKIQNGVVKRIIKEKLMYEKEVVQTENRIQKMKDEGRDEYDIRKMGEVLAESKMMGPDCLRRLTTAVEDLKTKMSDADELKETEEFKEALKQLSEAEIVLKTN</sequence>
<keyword evidence="8" id="KW-1185">Reference proteome</keyword>
<organism evidence="7 8">
    <name type="scientific">Brachionus plicatilis</name>
    <name type="common">Marine rotifer</name>
    <name type="synonym">Brachionus muelleri</name>
    <dbReference type="NCBI Taxonomy" id="10195"/>
    <lineage>
        <taxon>Eukaryota</taxon>
        <taxon>Metazoa</taxon>
        <taxon>Spiralia</taxon>
        <taxon>Gnathifera</taxon>
        <taxon>Rotifera</taxon>
        <taxon>Eurotatoria</taxon>
        <taxon>Monogononta</taxon>
        <taxon>Pseudotrocha</taxon>
        <taxon>Ploima</taxon>
        <taxon>Brachionidae</taxon>
        <taxon>Brachionus</taxon>
    </lineage>
</organism>
<evidence type="ECO:0000313" key="8">
    <source>
        <dbReference type="Proteomes" id="UP000276133"/>
    </source>
</evidence>
<keyword evidence="6" id="KW-0963">Cytoplasm</keyword>
<evidence type="ECO:0000256" key="1">
    <source>
        <dbReference type="ARBA" id="ARBA00003046"/>
    </source>
</evidence>
<dbReference type="GO" id="GO:0005874">
    <property type="term" value="C:microtubule"/>
    <property type="evidence" value="ECO:0007669"/>
    <property type="project" value="UniProtKB-KW"/>
</dbReference>
<evidence type="ECO:0000256" key="6">
    <source>
        <dbReference type="RuleBase" id="RU364030"/>
    </source>
</evidence>
<comment type="subcellular location">
    <subcellularLocation>
        <location evidence="6">Cytoplasm</location>
        <location evidence="6">Cytoskeleton</location>
    </subcellularLocation>
</comment>
<dbReference type="GO" id="GO:0007021">
    <property type="term" value="P:tubulin complex assembly"/>
    <property type="evidence" value="ECO:0007669"/>
    <property type="project" value="UniProtKB-UniRule"/>
</dbReference>
<dbReference type="PANTHER" id="PTHR21500:SF0">
    <property type="entry name" value="TUBULIN-SPECIFIC CHAPERONE A"/>
    <property type="match status" value="1"/>
</dbReference>
<keyword evidence="6" id="KW-0493">Microtubule</keyword>
<dbReference type="PANTHER" id="PTHR21500">
    <property type="entry name" value="TUBULIN-SPECIFIC CHAPERONE A"/>
    <property type="match status" value="1"/>
</dbReference>
<dbReference type="STRING" id="10195.A0A3M7QLM5"/>
<comment type="function">
    <text evidence="1">Tubulin-folding protein; involved in the early step of the tubulin folding pathway.</text>
</comment>
<dbReference type="Gene3D" id="1.20.58.90">
    <property type="match status" value="1"/>
</dbReference>
<keyword evidence="4 6" id="KW-0143">Chaperone</keyword>
<protein>
    <recommendedName>
        <fullName evidence="3 6">Tubulin-specific chaperone A</fullName>
    </recommendedName>
</protein>
<evidence type="ECO:0000256" key="4">
    <source>
        <dbReference type="ARBA" id="ARBA00023186"/>
    </source>
</evidence>
<evidence type="ECO:0000256" key="5">
    <source>
        <dbReference type="ARBA" id="ARBA00026055"/>
    </source>
</evidence>